<keyword evidence="1 4" id="KW-0479">Metal-binding</keyword>
<evidence type="ECO:0000259" key="6">
    <source>
        <dbReference type="PROSITE" id="PS50023"/>
    </source>
</evidence>
<feature type="compositionally biased region" description="Polar residues" evidence="5">
    <location>
        <begin position="450"/>
        <end position="464"/>
    </location>
</feature>
<feature type="compositionally biased region" description="Basic and acidic residues" evidence="5">
    <location>
        <begin position="345"/>
        <end position="361"/>
    </location>
</feature>
<evidence type="ECO:0000313" key="7">
    <source>
        <dbReference type="Ensembl" id="ENSEBUP00000021707.1"/>
    </source>
</evidence>
<dbReference type="PROSITE" id="PS50023">
    <property type="entry name" value="LIM_DOMAIN_2"/>
    <property type="match status" value="1"/>
</dbReference>
<proteinExistence type="predicted"/>
<organism evidence="7 8">
    <name type="scientific">Eptatretus burgeri</name>
    <name type="common">Inshore hagfish</name>
    <dbReference type="NCBI Taxonomy" id="7764"/>
    <lineage>
        <taxon>Eukaryota</taxon>
        <taxon>Metazoa</taxon>
        <taxon>Chordata</taxon>
        <taxon>Craniata</taxon>
        <taxon>Vertebrata</taxon>
        <taxon>Cyclostomata</taxon>
        <taxon>Myxini</taxon>
        <taxon>Myxiniformes</taxon>
        <taxon>Myxinidae</taxon>
        <taxon>Eptatretinae</taxon>
        <taxon>Eptatretus</taxon>
    </lineage>
</organism>
<evidence type="ECO:0000256" key="4">
    <source>
        <dbReference type="PROSITE-ProRule" id="PRU00125"/>
    </source>
</evidence>
<evidence type="ECO:0000256" key="3">
    <source>
        <dbReference type="ARBA" id="ARBA00023038"/>
    </source>
</evidence>
<feature type="compositionally biased region" description="Basic and acidic residues" evidence="5">
    <location>
        <begin position="527"/>
        <end position="551"/>
    </location>
</feature>
<sequence length="601" mass="66372">MGRRGIFHLTIAANWKEFKSFKLKKRTCFSKGSLVLRKQRNMESDMEMPSLKARIAALQAGRGIDEEEEHEKQEVANGFTETSALPQRSSVEVAQASEVHTASNSMHQQSCTTSCKTSQKVFKSEEYTRASEQISSSFSSSNKTKGTPEQSSAEDVSVAASSPRTQQTHEAGSQNSAHVTVDSKGSASKRFQVQEKEQCNACQKTVYPMDRLVADKRIFHKACFRCHHCSTQLSVGKFASLHGNVYCKPHFQQLFKSKGNYDEGFGHRPHKELWASRDNQSKGSAGTLKMEEACGDEVGAGNEQRNQFHEECNVTGGSKRSADSCSPKDFQIEKADKAGVNSSTAEEKEPESSSSHEKNDNVTHTNPTGKLLHPKHEGNSEFVLEQKRGGHSPNMIHKDITGTRHEGSKLRTTWPPEQTLSTKPSAVEEDLAIIKPKWPPKKHSDEKHSSSCLLSDTEPNNSTHQGKKYCNNHQPEKVAQTECHNVNNENVEVNRNIEVESPMVDENKVVVSAIANSRPGNKQPKPQHSDSEAPCDVRPDEERDTADRLMGDIEDDLGPEEPPVGILAKMVGQLQKSAEDKTAFSLLKGNDPSSCSTEGSC</sequence>
<dbReference type="GeneTree" id="ENSGT00940000158313"/>
<dbReference type="FunFam" id="2.10.110.10:FF:000002">
    <property type="entry name" value="LIM domain and actin-binding 1"/>
    <property type="match status" value="1"/>
</dbReference>
<reference evidence="7" key="2">
    <citation type="submission" date="2025-09" db="UniProtKB">
        <authorList>
            <consortium name="Ensembl"/>
        </authorList>
    </citation>
    <scope>IDENTIFICATION</scope>
</reference>
<keyword evidence="8" id="KW-1185">Reference proteome</keyword>
<feature type="compositionally biased region" description="Basic and acidic residues" evidence="5">
    <location>
        <begin position="374"/>
        <end position="388"/>
    </location>
</feature>
<feature type="region of interest" description="Disordered" evidence="5">
    <location>
        <begin position="64"/>
        <end position="110"/>
    </location>
</feature>
<accession>A0A8C4QZ28</accession>
<feature type="compositionally biased region" description="Polar residues" evidence="5">
    <location>
        <begin position="415"/>
        <end position="424"/>
    </location>
</feature>
<feature type="compositionally biased region" description="Basic and acidic residues" evidence="5">
    <location>
        <begin position="396"/>
        <end position="409"/>
    </location>
</feature>
<dbReference type="SMART" id="SM00132">
    <property type="entry name" value="LIM"/>
    <property type="match status" value="1"/>
</dbReference>
<feature type="domain" description="LIM zinc-binding" evidence="6">
    <location>
        <begin position="197"/>
        <end position="257"/>
    </location>
</feature>
<feature type="region of interest" description="Disordered" evidence="5">
    <location>
        <begin position="132"/>
        <end position="187"/>
    </location>
</feature>
<feature type="compositionally biased region" description="Low complexity" evidence="5">
    <location>
        <begin position="151"/>
        <end position="162"/>
    </location>
</feature>
<dbReference type="InterPro" id="IPR001781">
    <property type="entry name" value="Znf_LIM"/>
</dbReference>
<dbReference type="PROSITE" id="PS00478">
    <property type="entry name" value="LIM_DOMAIN_1"/>
    <property type="match status" value="1"/>
</dbReference>
<dbReference type="Proteomes" id="UP000694388">
    <property type="component" value="Unplaced"/>
</dbReference>
<evidence type="ECO:0000313" key="8">
    <source>
        <dbReference type="Proteomes" id="UP000694388"/>
    </source>
</evidence>
<evidence type="ECO:0000256" key="2">
    <source>
        <dbReference type="ARBA" id="ARBA00022833"/>
    </source>
</evidence>
<dbReference type="GO" id="GO:0046872">
    <property type="term" value="F:metal ion binding"/>
    <property type="evidence" value="ECO:0007669"/>
    <property type="project" value="UniProtKB-KW"/>
</dbReference>
<reference evidence="7" key="1">
    <citation type="submission" date="2025-08" db="UniProtKB">
        <authorList>
            <consortium name="Ensembl"/>
        </authorList>
    </citation>
    <scope>IDENTIFICATION</scope>
</reference>
<dbReference type="Pfam" id="PF00412">
    <property type="entry name" value="LIM"/>
    <property type="match status" value="1"/>
</dbReference>
<dbReference type="SUPFAM" id="SSF57716">
    <property type="entry name" value="Glucocorticoid receptor-like (DNA-binding domain)"/>
    <property type="match status" value="2"/>
</dbReference>
<evidence type="ECO:0000256" key="1">
    <source>
        <dbReference type="ARBA" id="ARBA00022723"/>
    </source>
</evidence>
<feature type="region of interest" description="Disordered" evidence="5">
    <location>
        <begin position="510"/>
        <end position="577"/>
    </location>
</feature>
<name>A0A8C4QZ28_EPTBU</name>
<feature type="compositionally biased region" description="Polar residues" evidence="5">
    <location>
        <begin position="163"/>
        <end position="187"/>
    </location>
</feature>
<protein>
    <recommendedName>
        <fullName evidence="6">LIM zinc-binding domain-containing protein</fullName>
    </recommendedName>
</protein>
<dbReference type="Ensembl" id="ENSEBUT00000022283.1">
    <property type="protein sequence ID" value="ENSEBUP00000021707.1"/>
    <property type="gene ID" value="ENSEBUG00000013391.1"/>
</dbReference>
<dbReference type="AlphaFoldDB" id="A0A8C4QZ28"/>
<dbReference type="Gene3D" id="2.10.110.10">
    <property type="entry name" value="Cysteine Rich Protein"/>
    <property type="match status" value="1"/>
</dbReference>
<evidence type="ECO:0000256" key="5">
    <source>
        <dbReference type="SAM" id="MobiDB-lite"/>
    </source>
</evidence>
<feature type="region of interest" description="Disordered" evidence="5">
    <location>
        <begin position="332"/>
        <end position="470"/>
    </location>
</feature>
<keyword evidence="3 4" id="KW-0440">LIM domain</keyword>
<feature type="compositionally biased region" description="Polar residues" evidence="5">
    <location>
        <begin position="79"/>
        <end position="110"/>
    </location>
</feature>
<dbReference type="PANTHER" id="PTHR24206">
    <property type="entry name" value="OS06G0237300 PROTEIN"/>
    <property type="match status" value="1"/>
</dbReference>
<dbReference type="CDD" id="cd09358">
    <property type="entry name" value="LIM_Mical_like"/>
    <property type="match status" value="1"/>
</dbReference>
<feature type="compositionally biased region" description="Polar residues" evidence="5">
    <location>
        <begin position="514"/>
        <end position="526"/>
    </location>
</feature>
<keyword evidence="2 4" id="KW-0862">Zinc</keyword>